<gene>
    <name evidence="4" type="ORF">JK635_00900</name>
</gene>
<dbReference type="Gene3D" id="1.10.3210.10">
    <property type="entry name" value="Hypothetical protein af1432"/>
    <property type="match status" value="1"/>
</dbReference>
<dbReference type="NCBIfam" id="TIGR00277">
    <property type="entry name" value="HDIG"/>
    <property type="match status" value="1"/>
</dbReference>
<evidence type="ECO:0000313" key="5">
    <source>
        <dbReference type="Proteomes" id="UP000623967"/>
    </source>
</evidence>
<evidence type="ECO:0000256" key="1">
    <source>
        <dbReference type="SAM" id="Phobius"/>
    </source>
</evidence>
<keyword evidence="1" id="KW-0812">Transmembrane</keyword>
<sequence>MYKRTVVKTFYKWLNHHTYFRYGYFLLLILSILYCLVAENHSNTFILFVITVIFLGIGFYDQPVWVIFLLTVFTVLCRAFQPAENIDIGSFFIQLFTYLLIVAISVGLRKITQKVEQNEIELTMVLSNALDSRDSYTMHHSENVAKYALMIAKQMKLSKEMCTTIYIGGLLHDIGKIGIQETILNKPGKLTDEEYQIIKTHPMIGYDMIKNVDRFHEDGVLDIVLYHHERYDGSGYPLGLRGSEIPFVARIVAVADAFDAMTSNRVYRDKLELDYALNEIRENIGIQFDPQIAETFLSLFDTNEDGKLERLFSNKDVVNL</sequence>
<proteinExistence type="predicted"/>
<reference evidence="4 5" key="1">
    <citation type="submission" date="2021-01" db="EMBL/GenBank/DDBJ databases">
        <title>Genome public.</title>
        <authorList>
            <person name="Liu C."/>
            <person name="Sun Q."/>
        </authorList>
    </citation>
    <scope>NUCLEOTIDE SEQUENCE [LARGE SCALE GENOMIC DNA]</scope>
    <source>
        <strain evidence="4 5">YIM B02564</strain>
    </source>
</reference>
<dbReference type="Proteomes" id="UP000623967">
    <property type="component" value="Unassembled WGS sequence"/>
</dbReference>
<dbReference type="PANTHER" id="PTHR43155:SF2">
    <property type="entry name" value="CYCLIC DI-GMP PHOSPHODIESTERASE PA4108"/>
    <property type="match status" value="1"/>
</dbReference>
<name>A0ABS1THQ6_9BACI</name>
<dbReference type="EMBL" id="JAESWB010000005">
    <property type="protein sequence ID" value="MBL4950802.1"/>
    <property type="molecule type" value="Genomic_DNA"/>
</dbReference>
<feature type="transmembrane region" description="Helical" evidence="1">
    <location>
        <begin position="45"/>
        <end position="76"/>
    </location>
</feature>
<feature type="transmembrane region" description="Helical" evidence="1">
    <location>
        <begin position="88"/>
        <end position="108"/>
    </location>
</feature>
<evidence type="ECO:0000259" key="3">
    <source>
        <dbReference type="PROSITE" id="PS51832"/>
    </source>
</evidence>
<keyword evidence="1" id="KW-1133">Transmembrane helix</keyword>
<dbReference type="SMART" id="SM00471">
    <property type="entry name" value="HDc"/>
    <property type="match status" value="1"/>
</dbReference>
<dbReference type="Pfam" id="PF13487">
    <property type="entry name" value="HD_5"/>
    <property type="match status" value="1"/>
</dbReference>
<dbReference type="InterPro" id="IPR003607">
    <property type="entry name" value="HD/PDEase_dom"/>
</dbReference>
<keyword evidence="1" id="KW-0472">Membrane</keyword>
<keyword evidence="5" id="KW-1185">Reference proteome</keyword>
<feature type="domain" description="HD-GYP" evidence="3">
    <location>
        <begin position="115"/>
        <end position="312"/>
    </location>
</feature>
<dbReference type="SUPFAM" id="SSF109604">
    <property type="entry name" value="HD-domain/PDEase-like"/>
    <property type="match status" value="1"/>
</dbReference>
<organism evidence="4 5">
    <name type="scientific">Neobacillus paridis</name>
    <dbReference type="NCBI Taxonomy" id="2803862"/>
    <lineage>
        <taxon>Bacteria</taxon>
        <taxon>Bacillati</taxon>
        <taxon>Bacillota</taxon>
        <taxon>Bacilli</taxon>
        <taxon>Bacillales</taxon>
        <taxon>Bacillaceae</taxon>
        <taxon>Neobacillus</taxon>
    </lineage>
</organism>
<dbReference type="InterPro" id="IPR037522">
    <property type="entry name" value="HD_GYP_dom"/>
</dbReference>
<dbReference type="PANTHER" id="PTHR43155">
    <property type="entry name" value="CYCLIC DI-GMP PHOSPHODIESTERASE PA4108-RELATED"/>
    <property type="match status" value="1"/>
</dbReference>
<dbReference type="InterPro" id="IPR006675">
    <property type="entry name" value="HDIG_dom"/>
</dbReference>
<evidence type="ECO:0000259" key="2">
    <source>
        <dbReference type="PROSITE" id="PS51831"/>
    </source>
</evidence>
<dbReference type="InterPro" id="IPR006674">
    <property type="entry name" value="HD_domain"/>
</dbReference>
<feature type="domain" description="HD" evidence="2">
    <location>
        <begin position="137"/>
        <end position="261"/>
    </location>
</feature>
<protein>
    <submittedName>
        <fullName evidence="4">HD-GYP domain-containing protein</fullName>
    </submittedName>
</protein>
<dbReference type="CDD" id="cd00077">
    <property type="entry name" value="HDc"/>
    <property type="match status" value="1"/>
</dbReference>
<dbReference type="PROSITE" id="PS51831">
    <property type="entry name" value="HD"/>
    <property type="match status" value="1"/>
</dbReference>
<dbReference type="PROSITE" id="PS51832">
    <property type="entry name" value="HD_GYP"/>
    <property type="match status" value="1"/>
</dbReference>
<feature type="transmembrane region" description="Helical" evidence="1">
    <location>
        <begin position="20"/>
        <end position="38"/>
    </location>
</feature>
<accession>A0ABS1THQ6</accession>
<evidence type="ECO:0000313" key="4">
    <source>
        <dbReference type="EMBL" id="MBL4950802.1"/>
    </source>
</evidence>
<comment type="caution">
    <text evidence="4">The sequence shown here is derived from an EMBL/GenBank/DDBJ whole genome shotgun (WGS) entry which is preliminary data.</text>
</comment>